<keyword evidence="1" id="KW-0472">Membrane</keyword>
<evidence type="ECO:0000256" key="1">
    <source>
        <dbReference type="SAM" id="Phobius"/>
    </source>
</evidence>
<gene>
    <name evidence="2" type="ORF">ABFV83_14180</name>
</gene>
<accession>A0AAU7PL54</accession>
<organism evidence="2">
    <name type="scientific">Lacrimispora sp. BS-2</name>
    <dbReference type="NCBI Taxonomy" id="3151850"/>
    <lineage>
        <taxon>Bacteria</taxon>
        <taxon>Bacillati</taxon>
        <taxon>Bacillota</taxon>
        <taxon>Clostridia</taxon>
        <taxon>Lachnospirales</taxon>
        <taxon>Lachnospiraceae</taxon>
        <taxon>Lacrimispora</taxon>
    </lineage>
</organism>
<evidence type="ECO:0000313" key="2">
    <source>
        <dbReference type="EMBL" id="XBS52967.1"/>
    </source>
</evidence>
<feature type="transmembrane region" description="Helical" evidence="1">
    <location>
        <begin position="44"/>
        <end position="63"/>
    </location>
</feature>
<keyword evidence="1" id="KW-0812">Transmembrane</keyword>
<sequence>MSDAIKEKQKQFILTGELWNVMAQLSWPAVVAMVLYGFNTILDAIFVGQFVGDVAVAGVSLAYPSYALSYTCS</sequence>
<dbReference type="RefSeq" id="WP_349944706.1">
    <property type="nucleotide sequence ID" value="NZ_CP157940.1"/>
</dbReference>
<feature type="transmembrane region" description="Helical" evidence="1">
    <location>
        <begin position="12"/>
        <end position="38"/>
    </location>
</feature>
<reference evidence="2" key="1">
    <citation type="submission" date="2024-06" db="EMBL/GenBank/DDBJ databases">
        <title>Lacrimispora cavernae sp. nov., a novel anaerobe isolated from bat guano pile inside a cave.</title>
        <authorList>
            <person name="Miller S.L."/>
            <person name="Lu N."/>
            <person name="King J."/>
            <person name="Sankaranarayanan K."/>
            <person name="Lawson P.A."/>
        </authorList>
    </citation>
    <scope>NUCLEOTIDE SEQUENCE</scope>
    <source>
        <strain evidence="2">BS-2</strain>
    </source>
</reference>
<name>A0AAU7PL54_9FIRM</name>
<dbReference type="EMBL" id="CP157940">
    <property type="protein sequence ID" value="XBS52967.1"/>
    <property type="molecule type" value="Genomic_DNA"/>
</dbReference>
<keyword evidence="1" id="KW-1133">Transmembrane helix</keyword>
<proteinExistence type="predicted"/>
<dbReference type="AlphaFoldDB" id="A0AAU7PL54"/>
<protein>
    <submittedName>
        <fullName evidence="2">Uncharacterized protein</fullName>
    </submittedName>
</protein>